<dbReference type="Pfam" id="PF20736">
    <property type="entry name" value="Glyco_hydro127M"/>
    <property type="match status" value="1"/>
</dbReference>
<sequence length="268" mass="30159">MLATPDNGIAAAIYGACTAKVKVADGKTVEITEETNYPFEESIRFTINSAEGVTFPFYLRIPAWTEKPSVEINGTPVNVILETGKYVRIERKWQKGDKVTLNVPMKLSQSVWHVNQDSRSINYGPLTFSLKIKEDYKPVSSTETAIGDSKWQKNADSSKWPTYEIYPGSDWNYGLVIDDKIPLTENFKVVVKAWPADNFPFTVNSVPLEIKARGRKVIGWDFDQYGLTGELPIKENLRFESNTEDILLIPMGAARLRISAFPIQNTSL</sequence>
<evidence type="ECO:0000313" key="2">
    <source>
        <dbReference type="EMBL" id="MPM75790.1"/>
    </source>
</evidence>
<feature type="domain" description="Non-reducing end beta-L-arabinofuranosidase-like GH127 middle" evidence="1">
    <location>
        <begin position="9"/>
        <end position="105"/>
    </location>
</feature>
<dbReference type="PANTHER" id="PTHR43465">
    <property type="entry name" value="DUF1680 DOMAIN PROTEIN (AFU_ORTHOLOGUE AFUA_1G08910)"/>
    <property type="match status" value="1"/>
</dbReference>
<organism evidence="2">
    <name type="scientific">bioreactor metagenome</name>
    <dbReference type="NCBI Taxonomy" id="1076179"/>
    <lineage>
        <taxon>unclassified sequences</taxon>
        <taxon>metagenomes</taxon>
        <taxon>ecological metagenomes</taxon>
    </lineage>
</organism>
<gene>
    <name evidence="2" type="ORF">SDC9_122784</name>
</gene>
<comment type="caution">
    <text evidence="2">The sequence shown here is derived from an EMBL/GenBank/DDBJ whole genome shotgun (WGS) entry which is preliminary data.</text>
</comment>
<dbReference type="AlphaFoldDB" id="A0A645CFT5"/>
<dbReference type="InterPro" id="IPR049174">
    <property type="entry name" value="Beta-AFase-like"/>
</dbReference>
<dbReference type="InterPro" id="IPR049046">
    <property type="entry name" value="Beta-AFase-like_GH127_middle"/>
</dbReference>
<evidence type="ECO:0000259" key="1">
    <source>
        <dbReference type="Pfam" id="PF20736"/>
    </source>
</evidence>
<dbReference type="PANTHER" id="PTHR43465:SF2">
    <property type="entry name" value="DUF1680 DOMAIN PROTEIN (AFU_ORTHOLOGUE AFUA_1G08910)"/>
    <property type="match status" value="1"/>
</dbReference>
<proteinExistence type="predicted"/>
<reference evidence="2" key="1">
    <citation type="submission" date="2019-08" db="EMBL/GenBank/DDBJ databases">
        <authorList>
            <person name="Kucharzyk K."/>
            <person name="Murdoch R.W."/>
            <person name="Higgins S."/>
            <person name="Loffler F."/>
        </authorList>
    </citation>
    <scope>NUCLEOTIDE SEQUENCE</scope>
</reference>
<dbReference type="EMBL" id="VSSQ01026863">
    <property type="protein sequence ID" value="MPM75790.1"/>
    <property type="molecule type" value="Genomic_DNA"/>
</dbReference>
<protein>
    <recommendedName>
        <fullName evidence="1">Non-reducing end beta-L-arabinofuranosidase-like GH127 middle domain-containing protein</fullName>
    </recommendedName>
</protein>
<name>A0A645CFT5_9ZZZZ</name>
<accession>A0A645CFT5</accession>